<dbReference type="HOGENOM" id="CLU_2870841_0_0_1"/>
<dbReference type="AlphaFoldDB" id="A0A0D9VFW6"/>
<reference evidence="2" key="2">
    <citation type="submission" date="2013-12" db="EMBL/GenBank/DDBJ databases">
        <authorList>
            <person name="Yu Y."/>
            <person name="Lee S."/>
            <person name="de Baynast K."/>
            <person name="Wissotski M."/>
            <person name="Liu L."/>
            <person name="Talag J."/>
            <person name="Goicoechea J."/>
            <person name="Angelova A."/>
            <person name="Jetty R."/>
            <person name="Kudrna D."/>
            <person name="Golser W."/>
            <person name="Rivera L."/>
            <person name="Zhang J."/>
            <person name="Wing R."/>
        </authorList>
    </citation>
    <scope>NUCLEOTIDE SEQUENCE</scope>
</reference>
<organism evidence="1 2">
    <name type="scientific">Leersia perrieri</name>
    <dbReference type="NCBI Taxonomy" id="77586"/>
    <lineage>
        <taxon>Eukaryota</taxon>
        <taxon>Viridiplantae</taxon>
        <taxon>Streptophyta</taxon>
        <taxon>Embryophyta</taxon>
        <taxon>Tracheophyta</taxon>
        <taxon>Spermatophyta</taxon>
        <taxon>Magnoliopsida</taxon>
        <taxon>Liliopsida</taxon>
        <taxon>Poales</taxon>
        <taxon>Poaceae</taxon>
        <taxon>BOP clade</taxon>
        <taxon>Oryzoideae</taxon>
        <taxon>Oryzeae</taxon>
        <taxon>Oryzinae</taxon>
        <taxon>Leersia</taxon>
    </lineage>
</organism>
<accession>A0A0D9VFW6</accession>
<sequence>MAASVTRLREAAREVDVLAKGIAVVPGEVDEVASIILASYQAHDPGFNPYVPNDNFPEGTEEDA</sequence>
<keyword evidence="2" id="KW-1185">Reference proteome</keyword>
<dbReference type="Proteomes" id="UP000032180">
    <property type="component" value="Chromosome 2"/>
</dbReference>
<proteinExistence type="predicted"/>
<protein>
    <submittedName>
        <fullName evidence="1">Uncharacterized protein</fullName>
    </submittedName>
</protein>
<name>A0A0D9VFW6_9ORYZ</name>
<dbReference type="Gramene" id="LPERR02G13160.1">
    <property type="protein sequence ID" value="LPERR02G13160.1"/>
    <property type="gene ID" value="LPERR02G13160"/>
</dbReference>
<evidence type="ECO:0000313" key="1">
    <source>
        <dbReference type="EnsemblPlants" id="LPERR02G13160.1"/>
    </source>
</evidence>
<reference evidence="1" key="3">
    <citation type="submission" date="2015-04" db="UniProtKB">
        <authorList>
            <consortium name="EnsemblPlants"/>
        </authorList>
    </citation>
    <scope>IDENTIFICATION</scope>
</reference>
<dbReference type="EnsemblPlants" id="LPERR02G13160.1">
    <property type="protein sequence ID" value="LPERR02G13160.1"/>
    <property type="gene ID" value="LPERR02G13160"/>
</dbReference>
<evidence type="ECO:0000313" key="2">
    <source>
        <dbReference type="Proteomes" id="UP000032180"/>
    </source>
</evidence>
<reference evidence="1 2" key="1">
    <citation type="submission" date="2012-08" db="EMBL/GenBank/DDBJ databases">
        <title>Oryza genome evolution.</title>
        <authorList>
            <person name="Wing R.A."/>
        </authorList>
    </citation>
    <scope>NUCLEOTIDE SEQUENCE</scope>
</reference>